<feature type="non-terminal residue" evidence="1">
    <location>
        <position position="1"/>
    </location>
</feature>
<dbReference type="EMBL" id="CM024805">
    <property type="protein sequence ID" value="KAG8009653.1"/>
    <property type="molecule type" value="Genomic_DNA"/>
</dbReference>
<organism evidence="1 2">
    <name type="scientific">Nibea albiflora</name>
    <name type="common">Yellow drum</name>
    <name type="synonym">Corvina albiflora</name>
    <dbReference type="NCBI Taxonomy" id="240163"/>
    <lineage>
        <taxon>Eukaryota</taxon>
        <taxon>Metazoa</taxon>
        <taxon>Chordata</taxon>
        <taxon>Craniata</taxon>
        <taxon>Vertebrata</taxon>
        <taxon>Euteleostomi</taxon>
        <taxon>Actinopterygii</taxon>
        <taxon>Neopterygii</taxon>
        <taxon>Teleostei</taxon>
        <taxon>Neoteleostei</taxon>
        <taxon>Acanthomorphata</taxon>
        <taxon>Eupercaria</taxon>
        <taxon>Sciaenidae</taxon>
        <taxon>Nibea</taxon>
    </lineage>
</organism>
<evidence type="ECO:0000313" key="2">
    <source>
        <dbReference type="Proteomes" id="UP000805704"/>
    </source>
</evidence>
<sequence length="44" mass="5026">QVSRDSAYSWAQQGRGSLEALWKEPPFGKKKEKRERTDGNDTTS</sequence>
<accession>A0ACB7F5B9</accession>
<protein>
    <submittedName>
        <fullName evidence="1">Uncharacterized protein</fullName>
    </submittedName>
</protein>
<gene>
    <name evidence="1" type="ORF">GBF38_018034</name>
</gene>
<keyword evidence="2" id="KW-1185">Reference proteome</keyword>
<comment type="caution">
    <text evidence="1">The sequence shown here is derived from an EMBL/GenBank/DDBJ whole genome shotgun (WGS) entry which is preliminary data.</text>
</comment>
<reference evidence="1" key="1">
    <citation type="submission" date="2020-04" db="EMBL/GenBank/DDBJ databases">
        <title>A chromosome-scale assembly and high-density genetic map of the yellow drum (Nibea albiflora) genome.</title>
        <authorList>
            <person name="Xu D."/>
            <person name="Zhang W."/>
            <person name="Chen R."/>
            <person name="Tan P."/>
            <person name="Wang L."/>
            <person name="Song H."/>
            <person name="Tian L."/>
            <person name="Zhu Q."/>
            <person name="Wang B."/>
        </authorList>
    </citation>
    <scope>NUCLEOTIDE SEQUENCE</scope>
    <source>
        <strain evidence="1">ZJHYS-2018</strain>
    </source>
</reference>
<proteinExistence type="predicted"/>
<name>A0ACB7F5B9_NIBAL</name>
<dbReference type="Proteomes" id="UP000805704">
    <property type="component" value="Chromosome 17"/>
</dbReference>
<evidence type="ECO:0000313" key="1">
    <source>
        <dbReference type="EMBL" id="KAG8009653.1"/>
    </source>
</evidence>